<evidence type="ECO:0000259" key="3">
    <source>
        <dbReference type="Pfam" id="PF07593"/>
    </source>
</evidence>
<evidence type="ECO:0000256" key="1">
    <source>
        <dbReference type="ARBA" id="ARBA00022729"/>
    </source>
</evidence>
<dbReference type="SUPFAM" id="SSF69318">
    <property type="entry name" value="Integrin alpha N-terminal domain"/>
    <property type="match status" value="1"/>
</dbReference>
<dbReference type="InterPro" id="IPR028994">
    <property type="entry name" value="Integrin_alpha_N"/>
</dbReference>
<name>A0ABY1NZV1_9RHOB</name>
<dbReference type="InterPro" id="IPR011519">
    <property type="entry name" value="UnbV_ASPIC"/>
</dbReference>
<dbReference type="InterPro" id="IPR027039">
    <property type="entry name" value="Crtac1"/>
</dbReference>
<evidence type="ECO:0000256" key="2">
    <source>
        <dbReference type="SAM" id="SignalP"/>
    </source>
</evidence>
<feature type="chain" id="PRO_5047114262" evidence="2">
    <location>
        <begin position="20"/>
        <end position="513"/>
    </location>
</feature>
<reference evidence="4 5" key="1">
    <citation type="submission" date="2017-05" db="EMBL/GenBank/DDBJ databases">
        <authorList>
            <person name="Varghese N."/>
            <person name="Submissions S."/>
        </authorList>
    </citation>
    <scope>NUCLEOTIDE SEQUENCE [LARGE SCALE GENOMIC DNA]</scope>
    <source>
        <strain evidence="4 5">DSM 29734</strain>
    </source>
</reference>
<dbReference type="EMBL" id="FXTY01000004">
    <property type="protein sequence ID" value="SMP22951.1"/>
    <property type="molecule type" value="Genomic_DNA"/>
</dbReference>
<dbReference type="InterPro" id="IPR013517">
    <property type="entry name" value="FG-GAP"/>
</dbReference>
<organism evidence="4 5">
    <name type="scientific">Shimia sagamensis</name>
    <dbReference type="NCBI Taxonomy" id="1566352"/>
    <lineage>
        <taxon>Bacteria</taxon>
        <taxon>Pseudomonadati</taxon>
        <taxon>Pseudomonadota</taxon>
        <taxon>Alphaproteobacteria</taxon>
        <taxon>Rhodobacterales</taxon>
        <taxon>Roseobacteraceae</taxon>
    </lineage>
</organism>
<dbReference type="Proteomes" id="UP001157961">
    <property type="component" value="Unassembled WGS sequence"/>
</dbReference>
<dbReference type="Pfam" id="PF13517">
    <property type="entry name" value="FG-GAP_3"/>
    <property type="match status" value="1"/>
</dbReference>
<gene>
    <name evidence="4" type="ORF">SAMN06265373_104294</name>
</gene>
<feature type="domain" description="ASPIC/UnbV" evidence="3">
    <location>
        <begin position="434"/>
        <end position="498"/>
    </location>
</feature>
<accession>A0ABY1NZV1</accession>
<dbReference type="RefSeq" id="WP_283426244.1">
    <property type="nucleotide sequence ID" value="NZ_FXTY01000004.1"/>
</dbReference>
<sequence>MQLRGASALMIVAASAAQAEVRFAPVDVVEHVYDGGWEFYVGGGVAAFDCSGDGLPELVAAGGENPPVLLRNKSSHGGTITFEEATPDALMVPGTTGFYPLDIDGDGLLDLVGLRVGENLLLKGGAECNFEPMDVPGFDGSTAWTTAFSATWERQDAPPTLAFGNYVDRDDPKGPFEACDGNDLFRPVAEGYAHTALTPGFCPLSILFSDWGRLGRADLRMSNDRHYYVKGGAEQLWAMEDTPRLYGEADGWATHMLWGMGIAQRDLDFDGKAEVFLSSMGDQRLMKRVSAESPTFEDVPYEMGTSAHRPYTGGDGRPSTGWHISFGDVDNDGLDDVFISKGNVQQMPGAAMEDPNNLLMQQGDGTFAEKGDVAGIATLARSRGAALVDLNHDGLLDLAVVNRRAPMEVYQNVSEGTGTWVALTLMGKDANSQAVGAFIEVKVGKRVYLREITVGGGHAGGVSAPQYFGLGEAELVEVRIKWPDGTQGDWIEVPVNGSWRVWSEGPVTVLSEY</sequence>
<dbReference type="PANTHER" id="PTHR16026:SF0">
    <property type="entry name" value="CARTILAGE ACIDIC PROTEIN 1"/>
    <property type="match status" value="1"/>
</dbReference>
<comment type="caution">
    <text evidence="4">The sequence shown here is derived from an EMBL/GenBank/DDBJ whole genome shotgun (WGS) entry which is preliminary data.</text>
</comment>
<evidence type="ECO:0000313" key="5">
    <source>
        <dbReference type="Proteomes" id="UP001157961"/>
    </source>
</evidence>
<keyword evidence="5" id="KW-1185">Reference proteome</keyword>
<dbReference type="Gene3D" id="2.130.10.130">
    <property type="entry name" value="Integrin alpha, N-terminal"/>
    <property type="match status" value="1"/>
</dbReference>
<evidence type="ECO:0000313" key="4">
    <source>
        <dbReference type="EMBL" id="SMP22951.1"/>
    </source>
</evidence>
<dbReference type="PANTHER" id="PTHR16026">
    <property type="entry name" value="CARTILAGE ACIDIC PROTEIN 1"/>
    <property type="match status" value="1"/>
</dbReference>
<dbReference type="Pfam" id="PF07593">
    <property type="entry name" value="UnbV_ASPIC"/>
    <property type="match status" value="1"/>
</dbReference>
<protein>
    <submittedName>
        <fullName evidence="4">Repeat domain-containing protein</fullName>
    </submittedName>
</protein>
<proteinExistence type="predicted"/>
<feature type="signal peptide" evidence="2">
    <location>
        <begin position="1"/>
        <end position="19"/>
    </location>
</feature>
<keyword evidence="1 2" id="KW-0732">Signal</keyword>